<evidence type="ECO:0000256" key="1">
    <source>
        <dbReference type="ARBA" id="ARBA00005953"/>
    </source>
</evidence>
<dbReference type="InterPro" id="IPR029069">
    <property type="entry name" value="HotDog_dom_sf"/>
</dbReference>
<dbReference type="Pfam" id="PF03061">
    <property type="entry name" value="4HBT"/>
    <property type="match status" value="1"/>
</dbReference>
<comment type="similarity">
    <text evidence="1">Belongs to the 4-hydroxybenzoyl-CoA thioesterase family.</text>
</comment>
<dbReference type="EMBL" id="LGTK01000088">
    <property type="protein sequence ID" value="KPH71193.1"/>
    <property type="molecule type" value="Genomic_DNA"/>
</dbReference>
<dbReference type="InterPro" id="IPR006684">
    <property type="entry name" value="YbgC/YbaW"/>
</dbReference>
<keyword evidence="2" id="KW-0378">Hydrolase</keyword>
<evidence type="ECO:0000313" key="5">
    <source>
        <dbReference type="Proteomes" id="UP000037854"/>
    </source>
</evidence>
<proteinExistence type="inferred from homology"/>
<reference evidence="4 5" key="1">
    <citation type="submission" date="2015-07" db="EMBL/GenBank/DDBJ databases">
        <title>High-quality draft genome sequence of Oceanobacillus caeni HM6, a bacillus isolated from a human feces.</title>
        <authorList>
            <person name="Kumar J."/>
            <person name="Verma M.K."/>
            <person name="Pandey R."/>
            <person name="Bhambi M."/>
            <person name="Chauhan N."/>
        </authorList>
    </citation>
    <scope>NUCLEOTIDE SEQUENCE [LARGE SCALE GENOMIC DNA]</scope>
    <source>
        <strain evidence="4 5">HM6</strain>
    </source>
</reference>
<evidence type="ECO:0000256" key="2">
    <source>
        <dbReference type="ARBA" id="ARBA00022801"/>
    </source>
</evidence>
<dbReference type="RefSeq" id="WP_060669203.1">
    <property type="nucleotide sequence ID" value="NZ_JARTGE010000072.1"/>
</dbReference>
<evidence type="ECO:0000313" key="4">
    <source>
        <dbReference type="EMBL" id="KPH71193.1"/>
    </source>
</evidence>
<organism evidence="4 5">
    <name type="scientific">Oceanobacillus caeni</name>
    <dbReference type="NCBI Taxonomy" id="405946"/>
    <lineage>
        <taxon>Bacteria</taxon>
        <taxon>Bacillati</taxon>
        <taxon>Bacillota</taxon>
        <taxon>Bacilli</taxon>
        <taxon>Bacillales</taxon>
        <taxon>Bacillaceae</taxon>
        <taxon>Oceanobacillus</taxon>
    </lineage>
</organism>
<comment type="caution">
    <text evidence="4">The sequence shown here is derived from an EMBL/GenBank/DDBJ whole genome shotgun (WGS) entry which is preliminary data.</text>
</comment>
<dbReference type="InterPro" id="IPR008272">
    <property type="entry name" value="HB-CoA_thioesterase_AS"/>
</dbReference>
<dbReference type="Gene3D" id="3.10.129.10">
    <property type="entry name" value="Hotdog Thioesterase"/>
    <property type="match status" value="1"/>
</dbReference>
<evidence type="ECO:0000259" key="3">
    <source>
        <dbReference type="Pfam" id="PF03061"/>
    </source>
</evidence>
<dbReference type="InterPro" id="IPR006683">
    <property type="entry name" value="Thioestr_dom"/>
</dbReference>
<sequence length="154" mass="18472">MTDRWHQENMRVQYKDTDQMGVVHHGNYVTWFEVSRTEWIRHYGFAYSKMEEYGVLLPVLDVNIQYKKSAHYDDCVAVFSKVTKYSPVRIEFYYEVRKINEEEFAQEKGETMEPFGELLAKGTTKHMWVNQEWKPVRMNKVAPEIYEVLEKVMG</sequence>
<dbReference type="NCBIfam" id="TIGR00051">
    <property type="entry name" value="YbgC/FadM family acyl-CoA thioesterase"/>
    <property type="match status" value="1"/>
</dbReference>
<dbReference type="Proteomes" id="UP000037854">
    <property type="component" value="Unassembled WGS sequence"/>
</dbReference>
<feature type="domain" description="Thioesterase" evidence="3">
    <location>
        <begin position="20"/>
        <end position="103"/>
    </location>
</feature>
<name>A0ABR5MFR7_9BACI</name>
<dbReference type="SUPFAM" id="SSF54637">
    <property type="entry name" value="Thioesterase/thiol ester dehydrase-isomerase"/>
    <property type="match status" value="1"/>
</dbReference>
<dbReference type="CDD" id="cd00586">
    <property type="entry name" value="4HBT"/>
    <property type="match status" value="1"/>
</dbReference>
<gene>
    <name evidence="4" type="ORF">AFL42_16050</name>
</gene>
<dbReference type="PANTHER" id="PTHR31793">
    <property type="entry name" value="4-HYDROXYBENZOYL-COA THIOESTERASE FAMILY MEMBER"/>
    <property type="match status" value="1"/>
</dbReference>
<dbReference type="PROSITE" id="PS01328">
    <property type="entry name" value="4HBCOA_THIOESTERASE"/>
    <property type="match status" value="1"/>
</dbReference>
<protein>
    <submittedName>
        <fullName evidence="4">Thioesterase</fullName>
    </submittedName>
</protein>
<accession>A0ABR5MFR7</accession>
<dbReference type="PIRSF" id="PIRSF003230">
    <property type="entry name" value="YbgC"/>
    <property type="match status" value="1"/>
</dbReference>
<dbReference type="PANTHER" id="PTHR31793:SF27">
    <property type="entry name" value="NOVEL THIOESTERASE SUPERFAMILY DOMAIN AND SAPOSIN A-TYPE DOMAIN CONTAINING PROTEIN (0610012H03RIK)"/>
    <property type="match status" value="1"/>
</dbReference>
<keyword evidence="5" id="KW-1185">Reference proteome</keyword>
<dbReference type="InterPro" id="IPR050563">
    <property type="entry name" value="4-hydroxybenzoyl-CoA_TE"/>
</dbReference>